<keyword evidence="1" id="KW-0812">Transmembrane</keyword>
<dbReference type="GeneTree" id="ENSGT00940000176095"/>
<dbReference type="Proteomes" id="UP000314982">
    <property type="component" value="Unassembled WGS sequence"/>
</dbReference>
<reference evidence="2" key="2">
    <citation type="submission" date="2025-08" db="UniProtKB">
        <authorList>
            <consortium name="Ensembl"/>
        </authorList>
    </citation>
    <scope>IDENTIFICATION</scope>
</reference>
<dbReference type="AlphaFoldDB" id="A0A4W5QQJ1"/>
<evidence type="ECO:0008006" key="4">
    <source>
        <dbReference type="Google" id="ProtNLM"/>
    </source>
</evidence>
<dbReference type="STRING" id="62062.ENSHHUP00000079981"/>
<reference evidence="2" key="3">
    <citation type="submission" date="2025-09" db="UniProtKB">
        <authorList>
            <consortium name="Ensembl"/>
        </authorList>
    </citation>
    <scope>IDENTIFICATION</scope>
</reference>
<dbReference type="SUPFAM" id="SSF81321">
    <property type="entry name" value="Family A G protein-coupled receptor-like"/>
    <property type="match status" value="1"/>
</dbReference>
<reference evidence="3" key="1">
    <citation type="submission" date="2018-06" db="EMBL/GenBank/DDBJ databases">
        <title>Genome assembly of Danube salmon.</title>
        <authorList>
            <person name="Macqueen D.J."/>
            <person name="Gundappa M.K."/>
        </authorList>
    </citation>
    <scope>NUCLEOTIDE SEQUENCE [LARGE SCALE GENOMIC DNA]</scope>
</reference>
<evidence type="ECO:0000256" key="1">
    <source>
        <dbReference type="SAM" id="Phobius"/>
    </source>
</evidence>
<protein>
    <recommendedName>
        <fullName evidence="4">G-protein coupled receptors family 1 profile domain-containing protein</fullName>
    </recommendedName>
</protein>
<sequence>MTDSPVETGPSSLGPLAVTDPSGLLCNQSASMEDQDLQGPPVLVDAWLVPTLFSLIMLVGLVGNSLVIHVITKHQQMKTVTNFYIGTVKFYINSVTLTLLRKLCYGNSVT</sequence>
<dbReference type="Ensembl" id="ENSHHUT00000082549.1">
    <property type="protein sequence ID" value="ENSHHUP00000079981.1"/>
    <property type="gene ID" value="ENSHHUG00000046600.1"/>
</dbReference>
<dbReference type="Gene3D" id="1.20.1070.10">
    <property type="entry name" value="Rhodopsin 7-helix transmembrane proteins"/>
    <property type="match status" value="1"/>
</dbReference>
<keyword evidence="3" id="KW-1185">Reference proteome</keyword>
<evidence type="ECO:0000313" key="2">
    <source>
        <dbReference type="Ensembl" id="ENSHHUP00000079981.1"/>
    </source>
</evidence>
<accession>A0A4W5QQJ1</accession>
<organism evidence="2 3">
    <name type="scientific">Hucho hucho</name>
    <name type="common">huchen</name>
    <dbReference type="NCBI Taxonomy" id="62062"/>
    <lineage>
        <taxon>Eukaryota</taxon>
        <taxon>Metazoa</taxon>
        <taxon>Chordata</taxon>
        <taxon>Craniata</taxon>
        <taxon>Vertebrata</taxon>
        <taxon>Euteleostomi</taxon>
        <taxon>Actinopterygii</taxon>
        <taxon>Neopterygii</taxon>
        <taxon>Teleostei</taxon>
        <taxon>Protacanthopterygii</taxon>
        <taxon>Salmoniformes</taxon>
        <taxon>Salmonidae</taxon>
        <taxon>Salmoninae</taxon>
        <taxon>Hucho</taxon>
    </lineage>
</organism>
<feature type="transmembrane region" description="Helical" evidence="1">
    <location>
        <begin position="47"/>
        <end position="68"/>
    </location>
</feature>
<keyword evidence="1" id="KW-0472">Membrane</keyword>
<keyword evidence="1" id="KW-1133">Transmembrane helix</keyword>
<proteinExistence type="predicted"/>
<name>A0A4W5QQJ1_9TELE</name>
<evidence type="ECO:0000313" key="3">
    <source>
        <dbReference type="Proteomes" id="UP000314982"/>
    </source>
</evidence>